<evidence type="ECO:0000313" key="3">
    <source>
        <dbReference type="EMBL" id="CAB4867460.1"/>
    </source>
</evidence>
<evidence type="ECO:0000313" key="2">
    <source>
        <dbReference type="EMBL" id="CAB4819654.1"/>
    </source>
</evidence>
<gene>
    <name evidence="2" type="ORF">UFOPK3164_00323</name>
    <name evidence="3" type="ORF">UFOPK3427_00582</name>
    <name evidence="4" type="ORF">UFOPK4112_00475</name>
</gene>
<dbReference type="PANTHER" id="PTHR37314">
    <property type="entry name" value="SLR0142 PROTEIN"/>
    <property type="match status" value="1"/>
</dbReference>
<protein>
    <submittedName>
        <fullName evidence="3">Unannotated protein</fullName>
    </submittedName>
</protein>
<feature type="transmembrane region" description="Helical" evidence="1">
    <location>
        <begin position="80"/>
        <end position="100"/>
    </location>
</feature>
<dbReference type="EMBL" id="CAFABE010000009">
    <property type="protein sequence ID" value="CAB4819654.1"/>
    <property type="molecule type" value="Genomic_DNA"/>
</dbReference>
<feature type="transmembrane region" description="Helical" evidence="1">
    <location>
        <begin position="188"/>
        <end position="208"/>
    </location>
</feature>
<reference evidence="3" key="1">
    <citation type="submission" date="2020-05" db="EMBL/GenBank/DDBJ databases">
        <authorList>
            <person name="Chiriac C."/>
            <person name="Salcher M."/>
            <person name="Ghai R."/>
            <person name="Kavagutti S V."/>
        </authorList>
    </citation>
    <scope>NUCLEOTIDE SEQUENCE</scope>
</reference>
<dbReference type="AlphaFoldDB" id="A0A6J7DCW9"/>
<dbReference type="InterPro" id="IPR010699">
    <property type="entry name" value="DUF1275"/>
</dbReference>
<accession>A0A6J7DCW9</accession>
<keyword evidence="1" id="KW-0812">Transmembrane</keyword>
<keyword evidence="1" id="KW-0472">Membrane</keyword>
<name>A0A6J7DCW9_9ZZZZ</name>
<evidence type="ECO:0000256" key="1">
    <source>
        <dbReference type="SAM" id="Phobius"/>
    </source>
</evidence>
<dbReference type="Pfam" id="PF06912">
    <property type="entry name" value="DUF1275"/>
    <property type="match status" value="1"/>
</dbReference>
<dbReference type="EMBL" id="CAFBLT010000001">
    <property type="protein sequence ID" value="CAB4867460.1"/>
    <property type="molecule type" value="Genomic_DNA"/>
</dbReference>
<feature type="transmembrane region" description="Helical" evidence="1">
    <location>
        <begin position="164"/>
        <end position="182"/>
    </location>
</feature>
<organism evidence="3">
    <name type="scientific">freshwater metagenome</name>
    <dbReference type="NCBI Taxonomy" id="449393"/>
    <lineage>
        <taxon>unclassified sequences</taxon>
        <taxon>metagenomes</taxon>
        <taxon>ecological metagenomes</taxon>
    </lineage>
</organism>
<feature type="transmembrane region" description="Helical" evidence="1">
    <location>
        <begin position="46"/>
        <end position="68"/>
    </location>
</feature>
<feature type="transmembrane region" description="Helical" evidence="1">
    <location>
        <begin position="106"/>
        <end position="123"/>
    </location>
</feature>
<evidence type="ECO:0000313" key="4">
    <source>
        <dbReference type="EMBL" id="CAB5013896.1"/>
    </source>
</evidence>
<proteinExistence type="predicted"/>
<dbReference type="EMBL" id="CAFBPM010000003">
    <property type="protein sequence ID" value="CAB5013896.1"/>
    <property type="molecule type" value="Genomic_DNA"/>
</dbReference>
<keyword evidence="1" id="KW-1133">Transmembrane helix</keyword>
<dbReference type="PANTHER" id="PTHR37314:SF4">
    <property type="entry name" value="UPF0700 TRANSMEMBRANE PROTEIN YOAK"/>
    <property type="match status" value="1"/>
</dbReference>
<sequence length="220" mass="23277">MLLGILALAAGVADAVSFLILGRTFVANMTGNFVVLGLGLGGVQGISLINTVAATLSFLGVAGVVGFISKTPRRSRSRYLLKMTIAELVLALAALAVTFVDSGLPSRFPSMVITIFLGSAMGLQSASQQRMKVANISTTYITAVATQLAAEITTAPLKTTLRRVLSIVTRIVGALIAALLIVHTSYRWSLVLFAGLVALVLFGSLAILRRDEKWQVFPDR</sequence>